<comment type="caution">
    <text evidence="1">The sequence shown here is derived from an EMBL/GenBank/DDBJ whole genome shotgun (WGS) entry which is preliminary data.</text>
</comment>
<dbReference type="AlphaFoldDB" id="A0A059E0U4"/>
<proteinExistence type="predicted"/>
<keyword evidence="2" id="KW-1185">Reference proteome</keyword>
<evidence type="ECO:0000313" key="2">
    <source>
        <dbReference type="Proteomes" id="UP000024547"/>
    </source>
</evidence>
<dbReference type="Proteomes" id="UP000024547">
    <property type="component" value="Unassembled WGS sequence"/>
</dbReference>
<organism evidence="1 2">
    <name type="scientific">Hyphomonas atlantica</name>
    <dbReference type="NCBI Taxonomy" id="1280948"/>
    <lineage>
        <taxon>Bacteria</taxon>
        <taxon>Pseudomonadati</taxon>
        <taxon>Pseudomonadota</taxon>
        <taxon>Alphaproteobacteria</taxon>
        <taxon>Hyphomonadales</taxon>
        <taxon>Hyphomonadaceae</taxon>
        <taxon>Hyphomonas</taxon>
    </lineage>
</organism>
<evidence type="ECO:0000313" key="1">
    <source>
        <dbReference type="EMBL" id="KCZ60687.1"/>
    </source>
</evidence>
<dbReference type="EMBL" id="AWFH01000021">
    <property type="protein sequence ID" value="KCZ60687.1"/>
    <property type="molecule type" value="Genomic_DNA"/>
</dbReference>
<sequence>MISFFVDDKSAAIGDGGQHTARDTEGKSPTRLLKTALFSGSVMGLNGTRPLRGTSWAIAGGHLGM</sequence>
<name>A0A059E0U4_9PROT</name>
<gene>
    <name evidence="1" type="ORF">HY36_17495</name>
</gene>
<protein>
    <submittedName>
        <fullName evidence="1">Uncharacterized protein</fullName>
    </submittedName>
</protein>
<dbReference type="STRING" id="1280948.HY36_17495"/>
<reference evidence="1 2" key="1">
    <citation type="journal article" date="2014" name="Antonie Van Leeuwenhoek">
        <title>Hyphomonas beringensis sp. nov. and Hyphomonas chukchiensis sp. nov., isolated from surface seawater of the Bering Sea and Chukchi Sea.</title>
        <authorList>
            <person name="Li C."/>
            <person name="Lai Q."/>
            <person name="Li G."/>
            <person name="Dong C."/>
            <person name="Wang J."/>
            <person name="Liao Y."/>
            <person name="Shao Z."/>
        </authorList>
    </citation>
    <scope>NUCLEOTIDE SEQUENCE [LARGE SCALE GENOMIC DNA]</scope>
    <source>
        <strain evidence="1 2">22II1-22F38</strain>
    </source>
</reference>
<accession>A0A059E0U4</accession>